<evidence type="ECO:0000256" key="1">
    <source>
        <dbReference type="SAM" id="MobiDB-lite"/>
    </source>
</evidence>
<dbReference type="EMBL" id="JAUEPS010000016">
    <property type="protein sequence ID" value="KAK0458862.1"/>
    <property type="molecule type" value="Genomic_DNA"/>
</dbReference>
<keyword evidence="3" id="KW-1185">Reference proteome</keyword>
<dbReference type="AlphaFoldDB" id="A0AA39KD89"/>
<feature type="region of interest" description="Disordered" evidence="1">
    <location>
        <begin position="59"/>
        <end position="90"/>
    </location>
</feature>
<accession>A0AA39KD89</accession>
<gene>
    <name evidence="2" type="ORF">EV420DRAFT_1540863</name>
</gene>
<dbReference type="RefSeq" id="XP_060331112.1">
    <property type="nucleotide sequence ID" value="XM_060473100.1"/>
</dbReference>
<organism evidence="2 3">
    <name type="scientific">Armillaria tabescens</name>
    <name type="common">Ringless honey mushroom</name>
    <name type="synonym">Agaricus tabescens</name>
    <dbReference type="NCBI Taxonomy" id="1929756"/>
    <lineage>
        <taxon>Eukaryota</taxon>
        <taxon>Fungi</taxon>
        <taxon>Dikarya</taxon>
        <taxon>Basidiomycota</taxon>
        <taxon>Agaricomycotina</taxon>
        <taxon>Agaricomycetes</taxon>
        <taxon>Agaricomycetidae</taxon>
        <taxon>Agaricales</taxon>
        <taxon>Marasmiineae</taxon>
        <taxon>Physalacriaceae</taxon>
        <taxon>Desarmillaria</taxon>
    </lineage>
</organism>
<dbReference type="GeneID" id="85356648"/>
<feature type="compositionally biased region" description="Acidic residues" evidence="1">
    <location>
        <begin position="59"/>
        <end position="82"/>
    </location>
</feature>
<feature type="non-terminal residue" evidence="2">
    <location>
        <position position="1"/>
    </location>
</feature>
<name>A0AA39KD89_ARMTA</name>
<evidence type="ECO:0000313" key="2">
    <source>
        <dbReference type="EMBL" id="KAK0458862.1"/>
    </source>
</evidence>
<dbReference type="Proteomes" id="UP001175211">
    <property type="component" value="Unassembled WGS sequence"/>
</dbReference>
<comment type="caution">
    <text evidence="2">The sequence shown here is derived from an EMBL/GenBank/DDBJ whole genome shotgun (WGS) entry which is preliminary data.</text>
</comment>
<proteinExistence type="predicted"/>
<protein>
    <submittedName>
        <fullName evidence="2">Uncharacterized protein</fullName>
    </submittedName>
</protein>
<reference evidence="2" key="1">
    <citation type="submission" date="2023-06" db="EMBL/GenBank/DDBJ databases">
        <authorList>
            <consortium name="Lawrence Berkeley National Laboratory"/>
            <person name="Ahrendt S."/>
            <person name="Sahu N."/>
            <person name="Indic B."/>
            <person name="Wong-Bajracharya J."/>
            <person name="Merenyi Z."/>
            <person name="Ke H.-M."/>
            <person name="Monk M."/>
            <person name="Kocsube S."/>
            <person name="Drula E."/>
            <person name="Lipzen A."/>
            <person name="Balint B."/>
            <person name="Henrissat B."/>
            <person name="Andreopoulos B."/>
            <person name="Martin F.M."/>
            <person name="Harder C.B."/>
            <person name="Rigling D."/>
            <person name="Ford K.L."/>
            <person name="Foster G.D."/>
            <person name="Pangilinan J."/>
            <person name="Papanicolaou A."/>
            <person name="Barry K."/>
            <person name="LaButti K."/>
            <person name="Viragh M."/>
            <person name="Koriabine M."/>
            <person name="Yan M."/>
            <person name="Riley R."/>
            <person name="Champramary S."/>
            <person name="Plett K.L."/>
            <person name="Tsai I.J."/>
            <person name="Slot J."/>
            <person name="Sipos G."/>
            <person name="Plett J."/>
            <person name="Nagy L.G."/>
            <person name="Grigoriev I.V."/>
        </authorList>
    </citation>
    <scope>NUCLEOTIDE SEQUENCE</scope>
    <source>
        <strain evidence="2">CCBAS 213</strain>
    </source>
</reference>
<evidence type="ECO:0000313" key="3">
    <source>
        <dbReference type="Proteomes" id="UP001175211"/>
    </source>
</evidence>
<sequence length="90" mass="10261">EIEEVIGPLTDEQFSWLVSLSMKSTDYSGRGQSKAMFDSNMEQKDVEIDDEVGVAVIFDEEEREDEDEDEFEIRGESDDDGKEEGRRGCT</sequence>